<feature type="compositionally biased region" description="Acidic residues" evidence="1">
    <location>
        <begin position="314"/>
        <end position="332"/>
    </location>
</feature>
<sequence length="925" mass="104633">MAKKKKVQAGMGQATASKKGGRTTRTTKDGRPLTKDERRIRKLERRKKEKRNYTADDWAAPAPSHLVAKLDLPKVKSKYQSYFEFADNPERKEKKLEFTVTDDQNPPPGFTFVPIGDPIMTNKCKELSRERDAMIFIVSMWKEENSKISEHIHRTGYHFREMIVEEARDIIGETVISKPAARPGFIEPIPESQDEINREADGAIRDLFPRIPNTDRTMIIEHAFKKGAMFHGEPTVGLQTNIPLSRRVQLAVLAHIRHTHTRYDKLLRETSWMNARKAVEPVCLDVLVKWRGDEETGRDQMDEILREVVIITDSENESDSSEDDDSSDEEGEVTSASSPEAPSLPVSRNEQRPMPPSIQPIPSAGPRTSRVPGRNNNGAISSRTRSKVNPNPQKKAQRGFKRYQAAWEDAVHRRQERPASGPNLASTPFEDPAVRRTQNPVASPVYSMPQHPSHQSAVARPSNLAHQYGRDDIQYMQPMNAARPAYYSQQGPVQGFTREEVTVRSHTDRPVYYQEVPQRLGTPTRIIREQRPSQVVRGSPLKRGPEDMPLPSIETASSDIATPHKDERLSAHENSSHSQDFYPRRVMEQRLQSPAARSVIVINDDTPPIKRRRVVYEDDFGSSRPVQSRDHVYVSAPHSDSHLISAPSAQSEDFLVRRPAASSYSAQGLMRREPEYYTDPVTGERLPIYDAPESSHFASQSEHTRRVDAEPAYGRKGEDRSERPTEYPQPVRDYNVFGPSTRNLTNMNGHEGFQKVERDIRQAQPGYNHGVCPMGPSSPQYPVSQHISRSRHGVPVSNGPDQDFIHSFSQSRLDGPSSQARGGFNVVSEGSYQNGVDYGNFQPYGNYPARSVAPPTIARARSPTRYVERPMQYSQPQYDHDRPVPDYRHPVGEPVRAIHQQHALPQGGAPYFRPTDARQPVYIID</sequence>
<gene>
    <name evidence="3" type="ORF">PAC_03165</name>
</gene>
<dbReference type="PANTHER" id="PTHR38113:SF1">
    <property type="entry name" value="DUF2293 DOMAIN-CONTAINING PROTEIN"/>
    <property type="match status" value="1"/>
</dbReference>
<feature type="region of interest" description="Disordered" evidence="1">
    <location>
        <begin position="534"/>
        <end position="559"/>
    </location>
</feature>
<dbReference type="PANTHER" id="PTHR38113">
    <property type="match status" value="1"/>
</dbReference>
<keyword evidence="4" id="KW-1185">Reference proteome</keyword>
<organism evidence="3 4">
    <name type="scientific">Phialocephala subalpina</name>
    <dbReference type="NCBI Taxonomy" id="576137"/>
    <lineage>
        <taxon>Eukaryota</taxon>
        <taxon>Fungi</taxon>
        <taxon>Dikarya</taxon>
        <taxon>Ascomycota</taxon>
        <taxon>Pezizomycotina</taxon>
        <taxon>Leotiomycetes</taxon>
        <taxon>Helotiales</taxon>
        <taxon>Mollisiaceae</taxon>
        <taxon>Phialocephala</taxon>
        <taxon>Phialocephala fortinii species complex</taxon>
    </lineage>
</organism>
<feature type="domain" description="DUF2293" evidence="2">
    <location>
        <begin position="203"/>
        <end position="291"/>
    </location>
</feature>
<feature type="compositionally biased region" description="Basic and acidic residues" evidence="1">
    <location>
        <begin position="26"/>
        <end position="39"/>
    </location>
</feature>
<proteinExistence type="predicted"/>
<dbReference type="Pfam" id="PF10056">
    <property type="entry name" value="DUF2293"/>
    <property type="match status" value="1"/>
</dbReference>
<feature type="region of interest" description="Disordered" evidence="1">
    <location>
        <begin position="695"/>
        <end position="747"/>
    </location>
</feature>
<evidence type="ECO:0000313" key="4">
    <source>
        <dbReference type="Proteomes" id="UP000184330"/>
    </source>
</evidence>
<feature type="region of interest" description="Disordered" evidence="1">
    <location>
        <begin position="311"/>
        <end position="466"/>
    </location>
</feature>
<dbReference type="STRING" id="576137.A0A1L7WKI4"/>
<feature type="compositionally biased region" description="Basic and acidic residues" evidence="1">
    <location>
        <begin position="702"/>
        <end position="725"/>
    </location>
</feature>
<evidence type="ECO:0000313" key="3">
    <source>
        <dbReference type="EMBL" id="CZR53287.1"/>
    </source>
</evidence>
<feature type="compositionally biased region" description="Basic residues" evidence="1">
    <location>
        <begin position="40"/>
        <end position="50"/>
    </location>
</feature>
<dbReference type="AlphaFoldDB" id="A0A1L7WKI4"/>
<evidence type="ECO:0000256" key="1">
    <source>
        <dbReference type="SAM" id="MobiDB-lite"/>
    </source>
</evidence>
<dbReference type="EMBL" id="FJOG01000003">
    <property type="protein sequence ID" value="CZR53287.1"/>
    <property type="molecule type" value="Genomic_DNA"/>
</dbReference>
<feature type="compositionally biased region" description="Polar residues" evidence="1">
    <location>
        <begin position="374"/>
        <end position="394"/>
    </location>
</feature>
<dbReference type="Proteomes" id="UP000184330">
    <property type="component" value="Unassembled WGS sequence"/>
</dbReference>
<reference evidence="3 4" key="1">
    <citation type="submission" date="2016-03" db="EMBL/GenBank/DDBJ databases">
        <authorList>
            <person name="Ploux O."/>
        </authorList>
    </citation>
    <scope>NUCLEOTIDE SEQUENCE [LARGE SCALE GENOMIC DNA]</scope>
    <source>
        <strain evidence="3 4">UAMH 11012</strain>
    </source>
</reference>
<accession>A0A1L7WKI4</accession>
<dbReference type="OrthoDB" id="5288828at2759"/>
<evidence type="ECO:0000259" key="2">
    <source>
        <dbReference type="Pfam" id="PF10056"/>
    </source>
</evidence>
<dbReference type="InterPro" id="IPR018744">
    <property type="entry name" value="DUF2293"/>
</dbReference>
<feature type="compositionally biased region" description="Polar residues" evidence="1">
    <location>
        <begin position="738"/>
        <end position="747"/>
    </location>
</feature>
<name>A0A1L7WKI4_9HELO</name>
<protein>
    <recommendedName>
        <fullName evidence="2">DUF2293 domain-containing protein</fullName>
    </recommendedName>
</protein>
<feature type="region of interest" description="Disordered" evidence="1">
    <location>
        <begin position="1"/>
        <end position="56"/>
    </location>
</feature>